<accession>A0A2S9GUG0</accession>
<dbReference type="AlphaFoldDB" id="A0A2S9GUG0"/>
<evidence type="ECO:0000256" key="1">
    <source>
        <dbReference type="SAM" id="MobiDB-lite"/>
    </source>
</evidence>
<evidence type="ECO:0000256" key="2">
    <source>
        <dbReference type="SAM" id="Phobius"/>
    </source>
</evidence>
<keyword evidence="2" id="KW-0472">Membrane</keyword>
<comment type="caution">
    <text evidence="3">The sequence shown here is derived from an EMBL/GenBank/DDBJ whole genome shotgun (WGS) entry which is preliminary data.</text>
</comment>
<dbReference type="EMBL" id="PUGF01000024">
    <property type="protein sequence ID" value="PRC91349.1"/>
    <property type="molecule type" value="Genomic_DNA"/>
</dbReference>
<proteinExistence type="predicted"/>
<dbReference type="SUPFAM" id="SSF74653">
    <property type="entry name" value="TolA/TonB C-terminal domain"/>
    <property type="match status" value="1"/>
</dbReference>
<feature type="region of interest" description="Disordered" evidence="1">
    <location>
        <begin position="65"/>
        <end position="87"/>
    </location>
</feature>
<feature type="transmembrane region" description="Helical" evidence="2">
    <location>
        <begin position="6"/>
        <end position="26"/>
    </location>
</feature>
<keyword evidence="2" id="KW-0812">Transmembrane</keyword>
<dbReference type="Pfam" id="PF13103">
    <property type="entry name" value="TonB_2"/>
    <property type="match status" value="1"/>
</dbReference>
<dbReference type="Proteomes" id="UP000237839">
    <property type="component" value="Unassembled WGS sequence"/>
</dbReference>
<dbReference type="RefSeq" id="WP_243405500.1">
    <property type="nucleotide sequence ID" value="NZ_PUGF01000024.1"/>
</dbReference>
<reference evidence="3 4" key="1">
    <citation type="submission" date="2018-02" db="EMBL/GenBank/DDBJ databases">
        <title>Solimicrobium silvestre gen. nov., sp. nov., isolated from alpine forest soil.</title>
        <authorList>
            <person name="Margesin R."/>
            <person name="Albuquerque L."/>
            <person name="Zhang D.-C."/>
            <person name="Froufe H.J.C."/>
            <person name="Severino R."/>
            <person name="Roxo I."/>
            <person name="Egas C."/>
            <person name="Da Costa M.S."/>
        </authorList>
    </citation>
    <scope>NUCLEOTIDE SEQUENCE [LARGE SCALE GENOMIC DNA]</scope>
    <source>
        <strain evidence="3 4">S20-91</strain>
    </source>
</reference>
<evidence type="ECO:0000313" key="3">
    <source>
        <dbReference type="EMBL" id="PRC91349.1"/>
    </source>
</evidence>
<keyword evidence="4" id="KW-1185">Reference proteome</keyword>
<sequence>MQNPTFTIAIIASLLAHAVLLLIHFVDPPPLPPVATDPGLDVILVNAKHDHAPLKAQALAQANLDGGGNADDGRAKSPIPDMHTSEDGDAIRKTQRRIEELENLQDHLLSQADKASFKVPTVLDKTKTDAPKPVISGDDQSESHKALTRMQAEIAQTIEDQNKRPRKTFITPSTKAVGYAMYYKNMQKRIEDMGTMQFPEKNGEKLYGELIVYIPIFQDGTIYEKEGGPRIEKSSGNKALDKAALRIVRHAGPFGTFPQNMRSSDKDDLWIVITRFKFTHDLDLITELKDAK</sequence>
<organism evidence="3 4">
    <name type="scientific">Solimicrobium silvestre</name>
    <dbReference type="NCBI Taxonomy" id="2099400"/>
    <lineage>
        <taxon>Bacteria</taxon>
        <taxon>Pseudomonadati</taxon>
        <taxon>Pseudomonadota</taxon>
        <taxon>Betaproteobacteria</taxon>
        <taxon>Burkholderiales</taxon>
        <taxon>Oxalobacteraceae</taxon>
        <taxon>Solimicrobium</taxon>
    </lineage>
</organism>
<evidence type="ECO:0000313" key="4">
    <source>
        <dbReference type="Proteomes" id="UP000237839"/>
    </source>
</evidence>
<dbReference type="Gene3D" id="3.30.1150.10">
    <property type="match status" value="1"/>
</dbReference>
<protein>
    <submittedName>
        <fullName evidence="3">TonB C terminal</fullName>
    </submittedName>
</protein>
<keyword evidence="2" id="KW-1133">Transmembrane helix</keyword>
<gene>
    <name evidence="3" type="ORF">S2091_3894</name>
</gene>
<name>A0A2S9GUG0_9BURK</name>